<dbReference type="Gene3D" id="2.60.40.10">
    <property type="entry name" value="Immunoglobulins"/>
    <property type="match status" value="8"/>
</dbReference>
<keyword evidence="2" id="KW-0677">Repeat</keyword>
<dbReference type="GO" id="GO:0051015">
    <property type="term" value="F:actin filament binding"/>
    <property type="evidence" value="ECO:0007669"/>
    <property type="project" value="InterPro"/>
</dbReference>
<evidence type="ECO:0000256" key="2">
    <source>
        <dbReference type="ARBA" id="ARBA00022737"/>
    </source>
</evidence>
<feature type="domain" description="Calponin-homology (CH)" evidence="4">
    <location>
        <begin position="1"/>
        <end position="84"/>
    </location>
</feature>
<dbReference type="EMBL" id="JAIWYP010000006">
    <property type="protein sequence ID" value="KAH3811681.1"/>
    <property type="molecule type" value="Genomic_DNA"/>
</dbReference>
<dbReference type="InterPro" id="IPR044801">
    <property type="entry name" value="Filamin"/>
</dbReference>
<dbReference type="Gene3D" id="1.10.418.10">
    <property type="entry name" value="Calponin-like domain"/>
    <property type="match status" value="3"/>
</dbReference>
<feature type="domain" description="Calponin-homology (CH)" evidence="4">
    <location>
        <begin position="92"/>
        <end position="195"/>
    </location>
</feature>
<reference evidence="5" key="1">
    <citation type="journal article" date="2019" name="bioRxiv">
        <title>The Genome of the Zebra Mussel, Dreissena polymorpha: A Resource for Invasive Species Research.</title>
        <authorList>
            <person name="McCartney M.A."/>
            <person name="Auch B."/>
            <person name="Kono T."/>
            <person name="Mallez S."/>
            <person name="Zhang Y."/>
            <person name="Obille A."/>
            <person name="Becker A."/>
            <person name="Abrahante J.E."/>
            <person name="Garbe J."/>
            <person name="Badalamenti J.P."/>
            <person name="Herman A."/>
            <person name="Mangelson H."/>
            <person name="Liachko I."/>
            <person name="Sullivan S."/>
            <person name="Sone E.D."/>
            <person name="Koren S."/>
            <person name="Silverstein K.A.T."/>
            <person name="Beckman K.B."/>
            <person name="Gohl D.M."/>
        </authorList>
    </citation>
    <scope>NUCLEOTIDE SEQUENCE</scope>
    <source>
        <strain evidence="5">Duluth1</strain>
        <tissue evidence="5">Whole animal</tissue>
    </source>
</reference>
<name>A0A9D4G719_DREPO</name>
<feature type="repeat" description="Filamin" evidence="3">
    <location>
        <begin position="765"/>
        <end position="858"/>
    </location>
</feature>
<dbReference type="SMART" id="SM00033">
    <property type="entry name" value="CH"/>
    <property type="match status" value="3"/>
</dbReference>
<dbReference type="PANTHER" id="PTHR38537">
    <property type="entry name" value="JITTERBUG, ISOFORM N"/>
    <property type="match status" value="1"/>
</dbReference>
<gene>
    <name evidence="5" type="ORF">DPMN_140093</name>
</gene>
<dbReference type="AlphaFoldDB" id="A0A9D4G719"/>
<dbReference type="InterPro" id="IPR001715">
    <property type="entry name" value="CH_dom"/>
</dbReference>
<feature type="repeat" description="Filamin" evidence="3">
    <location>
        <begin position="388"/>
        <end position="480"/>
    </location>
</feature>
<feature type="repeat" description="Filamin" evidence="3">
    <location>
        <begin position="660"/>
        <end position="761"/>
    </location>
</feature>
<evidence type="ECO:0000313" key="5">
    <source>
        <dbReference type="EMBL" id="KAH3811681.1"/>
    </source>
</evidence>
<organism evidence="5 6">
    <name type="scientific">Dreissena polymorpha</name>
    <name type="common">Zebra mussel</name>
    <name type="synonym">Mytilus polymorpha</name>
    <dbReference type="NCBI Taxonomy" id="45954"/>
    <lineage>
        <taxon>Eukaryota</taxon>
        <taxon>Metazoa</taxon>
        <taxon>Spiralia</taxon>
        <taxon>Lophotrochozoa</taxon>
        <taxon>Mollusca</taxon>
        <taxon>Bivalvia</taxon>
        <taxon>Autobranchia</taxon>
        <taxon>Heteroconchia</taxon>
        <taxon>Euheterodonta</taxon>
        <taxon>Imparidentia</taxon>
        <taxon>Neoheterodontei</taxon>
        <taxon>Myida</taxon>
        <taxon>Dreissenoidea</taxon>
        <taxon>Dreissenidae</taxon>
        <taxon>Dreissena</taxon>
    </lineage>
</organism>
<dbReference type="Pfam" id="PF00307">
    <property type="entry name" value="CH"/>
    <property type="match status" value="3"/>
</dbReference>
<feature type="repeat" description="Filamin" evidence="3">
    <location>
        <begin position="953"/>
        <end position="1049"/>
    </location>
</feature>
<protein>
    <recommendedName>
        <fullName evidence="4">Calponin-homology (CH) domain-containing protein</fullName>
    </recommendedName>
</protein>
<dbReference type="GO" id="GO:0030036">
    <property type="term" value="P:actin cytoskeleton organization"/>
    <property type="evidence" value="ECO:0007669"/>
    <property type="project" value="InterPro"/>
</dbReference>
<dbReference type="SMART" id="SM00557">
    <property type="entry name" value="IG_FLMN"/>
    <property type="match status" value="7"/>
</dbReference>
<evidence type="ECO:0000313" key="6">
    <source>
        <dbReference type="Proteomes" id="UP000828390"/>
    </source>
</evidence>
<proteinExistence type="inferred from homology"/>
<dbReference type="InterPro" id="IPR013783">
    <property type="entry name" value="Ig-like_fold"/>
</dbReference>
<comment type="caution">
    <text evidence="5">The sequence shown here is derived from an EMBL/GenBank/DDBJ whole genome shotgun (WGS) entry which is preliminary data.</text>
</comment>
<feature type="repeat" description="Filamin" evidence="3">
    <location>
        <begin position="859"/>
        <end position="952"/>
    </location>
</feature>
<feature type="domain" description="Calponin-homology (CH)" evidence="4">
    <location>
        <begin position="196"/>
        <end position="296"/>
    </location>
</feature>
<reference evidence="5" key="2">
    <citation type="submission" date="2020-11" db="EMBL/GenBank/DDBJ databases">
        <authorList>
            <person name="McCartney M.A."/>
            <person name="Auch B."/>
            <person name="Kono T."/>
            <person name="Mallez S."/>
            <person name="Becker A."/>
            <person name="Gohl D.M."/>
            <person name="Silverstein K.A.T."/>
            <person name="Koren S."/>
            <person name="Bechman K.B."/>
            <person name="Herman A."/>
            <person name="Abrahante J.E."/>
            <person name="Garbe J."/>
        </authorList>
    </citation>
    <scope>NUCLEOTIDE SEQUENCE</scope>
    <source>
        <strain evidence="5">Duluth1</strain>
        <tissue evidence="5">Whole animal</tissue>
    </source>
</reference>
<dbReference type="InterPro" id="IPR036872">
    <property type="entry name" value="CH_dom_sf"/>
</dbReference>
<evidence type="ECO:0000256" key="1">
    <source>
        <dbReference type="ARBA" id="ARBA00009238"/>
    </source>
</evidence>
<dbReference type="InterPro" id="IPR014756">
    <property type="entry name" value="Ig_E-set"/>
</dbReference>
<dbReference type="FunFam" id="2.60.40.10:FF:001145">
    <property type="entry name" value="Jitterbug, isoform I"/>
    <property type="match status" value="1"/>
</dbReference>
<dbReference type="SUPFAM" id="SSF81296">
    <property type="entry name" value="E set domains"/>
    <property type="match status" value="8"/>
</dbReference>
<evidence type="ECO:0000259" key="4">
    <source>
        <dbReference type="PROSITE" id="PS50021"/>
    </source>
</evidence>
<dbReference type="InterPro" id="IPR001298">
    <property type="entry name" value="Filamin/ABP280_rpt"/>
</dbReference>
<feature type="repeat" description="Filamin" evidence="3">
    <location>
        <begin position="291"/>
        <end position="389"/>
    </location>
</feature>
<evidence type="ECO:0000256" key="3">
    <source>
        <dbReference type="PROSITE-ProRule" id="PRU00087"/>
    </source>
</evidence>
<feature type="repeat" description="Filamin" evidence="3">
    <location>
        <begin position="569"/>
        <end position="662"/>
    </location>
</feature>
<feature type="repeat" description="Filamin" evidence="3">
    <location>
        <begin position="490"/>
        <end position="571"/>
    </location>
</feature>
<dbReference type="InterPro" id="IPR017868">
    <property type="entry name" value="Filamin/ABP280_repeat-like"/>
</dbReference>
<dbReference type="CDD" id="cd21185">
    <property type="entry name" value="CH_jitterbug-like_rpt3"/>
    <property type="match status" value="1"/>
</dbReference>
<dbReference type="SUPFAM" id="SSF47576">
    <property type="entry name" value="Calponin-homology domain, CH-domain"/>
    <property type="match status" value="2"/>
</dbReference>
<accession>A0A9D4G719</accession>
<sequence>MQVSYDLCDRVCLVALVEALQLRKIGKVYTKPTSKIQMLQNVSLALKAITDDNVKLVNVGGDDIVNGNTKIIFGLVWSLVQRYQISGKKSKAPPKKLMTIWFRSLLPDLDITNFTTDWNDGIALHALIDQIKPGVSPEWRKLRSEDRVENCRKAMLIAKEQLNVPRVISPEDFANSALDELSSMTYLSYFVKHESPGYYHTLNWACKQLRTTNITNLTTDWNDGYFLCAIVVSLGEKISGWPNLDRTKALENCQKGIDGGKELGIEPLLSAKEMSDPLVDHLSMMSYLSKFSNVQPRKGKAERLQIRFNFDNIKVGSQAEFQIIKAEEGVVDSKVTLHLVCETGNVPCDVKWSGKIATCSFIPSVTGDYKLTVSYEDTVIKGCPIEFITKGDSLKVRLLTSSTNMKMGETYDVKVDISGSGRGEVLMECTSPTGDQRYLTSVKDGNVVMATVQPKEVGVWVLHVYFGEEEVQGSPLHLRVNDPQKAWLSGTEEGYVGDLLMFKVNYKAAGEGEVKVTVTCNDDNITYDTSQDSSDAHVRQIMFTPEVKGSYEVRAWFNDTEIRGSPARVSVQDPSQVSVTGEGILHGTKGEDSSFKVNASGVGGNVKVDVSAPDGSLADCQWRQITPDVYEFTYRPTTAGMYKINVLWNGRPLPGSPFHPHITDRSKVVLMDDLTDLKDENDHLALNCNTETVLNFNTKDAGPGTFSAEVLSPDGRLPVNIRKPEPGHVQVGFTAKVEGDHYIHLYWSSVPLDKSPILAYCPGPVLPVNHAHVNVVGEGAQLARATVPAEFIVDGKKAGPGIPRVRMTGVKTDVDVEMRAMKYDRYKCKYAAPYPGGYLLHVEWSGFHVPGSPFKVTVTNKGHGDKVKVEGQGLKGGFVGQQLRAVVDTTAAGNGEVTADCYGLRHHSRCDLIDHRNGKYTLCIFPTEPCRHSLEVKYDHEHVPGSPFSIPVGEPPDPRKVHVYGPGIEPGVIQTFESKFIVETYGAGAGQLSVRVRGPRSAFKVEMRRDREEERTIVCRYDPEEAGEYIVNVKWSGVHVPGSPFTVPVFESIEALSKYARQTNQVELIADYEWKDEF</sequence>
<dbReference type="Pfam" id="PF00630">
    <property type="entry name" value="Filamin"/>
    <property type="match status" value="7"/>
</dbReference>
<dbReference type="PROSITE" id="PS50194">
    <property type="entry name" value="FILAMIN_REPEAT"/>
    <property type="match status" value="8"/>
</dbReference>
<dbReference type="Proteomes" id="UP000828390">
    <property type="component" value="Unassembled WGS sequence"/>
</dbReference>
<dbReference type="PROSITE" id="PS50021">
    <property type="entry name" value="CH"/>
    <property type="match status" value="3"/>
</dbReference>
<dbReference type="PANTHER" id="PTHR38537:SF16">
    <property type="entry name" value="CALPONIN-HOMOLOGY (CH) DOMAIN-CONTAINING PROTEIN"/>
    <property type="match status" value="1"/>
</dbReference>
<comment type="similarity">
    <text evidence="1">Belongs to the filamin family.</text>
</comment>
<keyword evidence="6" id="KW-1185">Reference proteome</keyword>